<dbReference type="AlphaFoldDB" id="A0A0P9N1P7"/>
<dbReference type="Proteomes" id="UP000051335">
    <property type="component" value="Unassembled WGS sequence"/>
</dbReference>
<proteinExistence type="predicted"/>
<dbReference type="EMBL" id="LJQC01000901">
    <property type="protein sequence ID" value="KPW91129.1"/>
    <property type="molecule type" value="Genomic_DNA"/>
</dbReference>
<reference evidence="1 2" key="1">
    <citation type="submission" date="2015-09" db="EMBL/GenBank/DDBJ databases">
        <title>Genome announcement of multiple Pseudomonas syringae strains.</title>
        <authorList>
            <person name="Thakur S."/>
            <person name="Wang P.W."/>
            <person name="Gong Y."/>
            <person name="Weir B.S."/>
            <person name="Guttman D.S."/>
        </authorList>
    </citation>
    <scope>NUCLEOTIDE SEQUENCE [LARGE SCALE GENOMIC DNA]</scope>
    <source>
        <strain evidence="1 2">ICMP17001</strain>
    </source>
</reference>
<evidence type="ECO:0000313" key="1">
    <source>
        <dbReference type="EMBL" id="KPW91129.1"/>
    </source>
</evidence>
<name>A0A0P9N1P7_9PSED</name>
<gene>
    <name evidence="1" type="ORF">ALO75_200051</name>
</gene>
<comment type="caution">
    <text evidence="1">The sequence shown here is derived from an EMBL/GenBank/DDBJ whole genome shotgun (WGS) entry which is preliminary data.</text>
</comment>
<sequence>MVARGTDPAERCAAGGAGQLFVPVDDPGAAVQPELLIARFGVRQQTCRQAITGGVGFGDGGVETGVADDLQQRAEQLFVGSIGHRADIDNARRQQRRAGLRLAHFQQGQCAVGEQIALRVEQAACSLQRNHRTHERRRLLIERTGFDSSADANQSCQQGITPVAFGHQQTTRTGAALAGRNESRLNDGVHRCIDVLNLIDNQRVVTAHFQRKDLVRPTGELLMQRIAGPARPGEEQAVDTRIGRQRDTGFATALQQVQDPGRQPGFDPALDGQFSDFRCQFAGLEQHHIARQQGRDDMAVGQMPGKVVRPEHGDHAVRLVAQYRSGVAQWPALFAGSFAIALHRDGNLVDHAGHFGR</sequence>
<protein>
    <submittedName>
        <fullName evidence="1">Energy transducer TonB</fullName>
    </submittedName>
</protein>
<organism evidence="1 2">
    <name type="scientific">Pseudomonas syringae pv. coryli</name>
    <dbReference type="NCBI Taxonomy" id="317659"/>
    <lineage>
        <taxon>Bacteria</taxon>
        <taxon>Pseudomonadati</taxon>
        <taxon>Pseudomonadota</taxon>
        <taxon>Gammaproteobacteria</taxon>
        <taxon>Pseudomonadales</taxon>
        <taxon>Pseudomonadaceae</taxon>
        <taxon>Pseudomonas</taxon>
    </lineage>
</organism>
<keyword evidence="2" id="KW-1185">Reference proteome</keyword>
<evidence type="ECO:0000313" key="2">
    <source>
        <dbReference type="Proteomes" id="UP000051335"/>
    </source>
</evidence>
<accession>A0A0P9N1P7</accession>